<evidence type="ECO:0000256" key="3">
    <source>
        <dbReference type="ARBA" id="ARBA00022448"/>
    </source>
</evidence>
<evidence type="ECO:0000259" key="9">
    <source>
        <dbReference type="PROSITE" id="PS51202"/>
    </source>
</evidence>
<evidence type="ECO:0000256" key="4">
    <source>
        <dbReference type="ARBA" id="ARBA00022475"/>
    </source>
</evidence>
<evidence type="ECO:0000256" key="2">
    <source>
        <dbReference type="ARBA" id="ARBA00009854"/>
    </source>
</evidence>
<comment type="similarity">
    <text evidence="2">Belongs to the AAE transporter (TC 2.A.81) family.</text>
</comment>
<feature type="domain" description="RCK C-terminal" evidence="9">
    <location>
        <begin position="181"/>
        <end position="266"/>
    </location>
</feature>
<keyword evidence="4" id="KW-1003">Cell membrane</keyword>
<dbReference type="InterPro" id="IPR006512">
    <property type="entry name" value="YidE_YbjL"/>
</dbReference>
<dbReference type="InterPro" id="IPR050144">
    <property type="entry name" value="AAE_transporter"/>
</dbReference>
<evidence type="ECO:0000313" key="10">
    <source>
        <dbReference type="EMBL" id="ADY57751.1"/>
    </source>
</evidence>
<feature type="transmembrane region" description="Helical" evidence="8">
    <location>
        <begin position="35"/>
        <end position="55"/>
    </location>
</feature>
<evidence type="ECO:0000256" key="8">
    <source>
        <dbReference type="SAM" id="Phobius"/>
    </source>
</evidence>
<accession>F0SMI9</accession>
<dbReference type="Gene3D" id="3.30.70.1450">
    <property type="entry name" value="Regulator of K+ conductance, C-terminal domain"/>
    <property type="match status" value="1"/>
</dbReference>
<dbReference type="Pfam" id="PF02080">
    <property type="entry name" value="TrkA_C"/>
    <property type="match status" value="1"/>
</dbReference>
<keyword evidence="5 8" id="KW-0812">Transmembrane</keyword>
<comment type="subcellular location">
    <subcellularLocation>
        <location evidence="1">Cell membrane</location>
        <topology evidence="1">Multi-pass membrane protein</topology>
    </subcellularLocation>
</comment>
<evidence type="ECO:0000256" key="5">
    <source>
        <dbReference type="ARBA" id="ARBA00022692"/>
    </source>
</evidence>
<dbReference type="STRING" id="756272.Plabr_0121"/>
<proteinExistence type="inferred from homology"/>
<dbReference type="InterPro" id="IPR036721">
    <property type="entry name" value="RCK_C_sf"/>
</dbReference>
<dbReference type="eggNOG" id="COG0569">
    <property type="taxonomic scope" value="Bacteria"/>
</dbReference>
<feature type="transmembrane region" description="Helical" evidence="8">
    <location>
        <begin position="387"/>
        <end position="406"/>
    </location>
</feature>
<feature type="transmembrane region" description="Helical" evidence="8">
    <location>
        <begin position="6"/>
        <end position="28"/>
    </location>
</feature>
<feature type="transmembrane region" description="Helical" evidence="8">
    <location>
        <begin position="485"/>
        <end position="504"/>
    </location>
</feature>
<dbReference type="GO" id="GO:0006813">
    <property type="term" value="P:potassium ion transport"/>
    <property type="evidence" value="ECO:0007669"/>
    <property type="project" value="InterPro"/>
</dbReference>
<dbReference type="NCBIfam" id="TIGR01625">
    <property type="entry name" value="YidE_YbjL_dupl"/>
    <property type="match status" value="2"/>
</dbReference>
<gene>
    <name evidence="10" type="ordered locus">Plabr_0121</name>
</gene>
<dbReference type="PANTHER" id="PTHR30445">
    <property type="entry name" value="K(+)_H(+) ANTIPORTER SUBUNIT KHTT"/>
    <property type="match status" value="1"/>
</dbReference>
<protein>
    <submittedName>
        <fullName evidence="10">YidE/YbjL duplication</fullName>
    </submittedName>
</protein>
<keyword evidence="6 8" id="KW-1133">Transmembrane helix</keyword>
<feature type="transmembrane region" description="Helical" evidence="8">
    <location>
        <begin position="418"/>
        <end position="434"/>
    </location>
</feature>
<dbReference type="EMBL" id="CP002546">
    <property type="protein sequence ID" value="ADY57751.1"/>
    <property type="molecule type" value="Genomic_DNA"/>
</dbReference>
<organism evidence="10 11">
    <name type="scientific">Rubinisphaera brasiliensis (strain ATCC 49424 / DSM 5305 / JCM 21570 / IAM 15109 / NBRC 103401 / IFAM 1448)</name>
    <name type="common">Planctomyces brasiliensis</name>
    <dbReference type="NCBI Taxonomy" id="756272"/>
    <lineage>
        <taxon>Bacteria</taxon>
        <taxon>Pseudomonadati</taxon>
        <taxon>Planctomycetota</taxon>
        <taxon>Planctomycetia</taxon>
        <taxon>Planctomycetales</taxon>
        <taxon>Planctomycetaceae</taxon>
        <taxon>Rubinisphaera</taxon>
    </lineage>
</organism>
<feature type="transmembrane region" description="Helical" evidence="8">
    <location>
        <begin position="516"/>
        <end position="537"/>
    </location>
</feature>
<sequence>MFTIPLLATFSVNPEFALFAVLLSGFLLGRVTIKGFQLGSAGIIFTGLLAGHWGLTIPDGVGVLGMILFVYCLGVNAGPGFFTTLSQNGVALLFLGASMICSAAGTAWLLTRLVALPADLATGLFAGALTSTPALATATELLPPDSELTVGFGIAYPLGTLLVILFVQAAPRLKLNHESGDAGKPLSPNSEKQISRYYIEVLNPALEGKRLSEIPLLDDADCQVSRVLIEDQFRPISSQFRLSVGQHLFVVGSDEEIRSIIDLFGRISPYREDASIEADQQHRRRVVVSSREVIGKSLKQLHLRSRFGITISRIRRHDVEFVPDAQVRLHLGDAVTAIGEPEDLDRFMQYAGHRVRAFDETDLFSLSFGIAVGLLLGAIEFRLGDEGFSLGKAGGPLIAGLLLGYFGRIGSVMGHFPAAARLLLTELGLALFLADAGVRAGGTFVDVLTTHGPVLVLSGMAITLVPLIVGFAVGHSVLKLPLQPLLGGICGAMTSTPGLGALMSSEDANEAVRSYASIYPLALMLMSLIAPLLLSVLSAS</sequence>
<feature type="transmembrane region" description="Helical" evidence="8">
    <location>
        <begin position="148"/>
        <end position="167"/>
    </location>
</feature>
<dbReference type="eggNOG" id="COG2985">
    <property type="taxonomic scope" value="Bacteria"/>
</dbReference>
<dbReference type="PROSITE" id="PS51202">
    <property type="entry name" value="RCK_C"/>
    <property type="match status" value="2"/>
</dbReference>
<keyword evidence="7 8" id="KW-0472">Membrane</keyword>
<feature type="domain" description="RCK C-terminal" evidence="9">
    <location>
        <begin position="268"/>
        <end position="353"/>
    </location>
</feature>
<evidence type="ECO:0000256" key="7">
    <source>
        <dbReference type="ARBA" id="ARBA00023136"/>
    </source>
</evidence>
<feature type="transmembrane region" description="Helical" evidence="8">
    <location>
        <begin position="61"/>
        <end position="82"/>
    </location>
</feature>
<feature type="transmembrane region" description="Helical" evidence="8">
    <location>
        <begin position="454"/>
        <end position="473"/>
    </location>
</feature>
<evidence type="ECO:0000256" key="1">
    <source>
        <dbReference type="ARBA" id="ARBA00004651"/>
    </source>
</evidence>
<dbReference type="AlphaFoldDB" id="F0SMI9"/>
<reference evidence="11" key="1">
    <citation type="submission" date="2011-02" db="EMBL/GenBank/DDBJ databases">
        <title>The complete genome of Planctomyces brasiliensis DSM 5305.</title>
        <authorList>
            <person name="Lucas S."/>
            <person name="Copeland A."/>
            <person name="Lapidus A."/>
            <person name="Bruce D."/>
            <person name="Goodwin L."/>
            <person name="Pitluck S."/>
            <person name="Kyrpides N."/>
            <person name="Mavromatis K."/>
            <person name="Pagani I."/>
            <person name="Ivanova N."/>
            <person name="Ovchinnikova G."/>
            <person name="Lu M."/>
            <person name="Detter J.C."/>
            <person name="Han C."/>
            <person name="Land M."/>
            <person name="Hauser L."/>
            <person name="Markowitz V."/>
            <person name="Cheng J.-F."/>
            <person name="Hugenholtz P."/>
            <person name="Woyke T."/>
            <person name="Wu D."/>
            <person name="Tindall B."/>
            <person name="Pomrenke H.G."/>
            <person name="Brambilla E."/>
            <person name="Klenk H.-P."/>
            <person name="Eisen J.A."/>
        </authorList>
    </citation>
    <scope>NUCLEOTIDE SEQUENCE [LARGE SCALE GENOMIC DNA]</scope>
    <source>
        <strain evidence="11">ATCC 49424 / DSM 5305 / JCM 21570 / NBRC 103401 / IFAM 1448</strain>
    </source>
</reference>
<dbReference type="KEGG" id="pbs:Plabr_0121"/>
<evidence type="ECO:0000256" key="6">
    <source>
        <dbReference type="ARBA" id="ARBA00022989"/>
    </source>
</evidence>
<dbReference type="GO" id="GO:0005886">
    <property type="term" value="C:plasma membrane"/>
    <property type="evidence" value="ECO:0007669"/>
    <property type="project" value="UniProtKB-SubCell"/>
</dbReference>
<dbReference type="Proteomes" id="UP000006860">
    <property type="component" value="Chromosome"/>
</dbReference>
<dbReference type="GO" id="GO:0008324">
    <property type="term" value="F:monoatomic cation transmembrane transporter activity"/>
    <property type="evidence" value="ECO:0007669"/>
    <property type="project" value="InterPro"/>
</dbReference>
<feature type="transmembrane region" description="Helical" evidence="8">
    <location>
        <begin position="363"/>
        <end position="381"/>
    </location>
</feature>
<keyword evidence="11" id="KW-1185">Reference proteome</keyword>
<dbReference type="PANTHER" id="PTHR30445:SF3">
    <property type="entry name" value="TRANSPORT PROTEIN YIDE-RELATED"/>
    <property type="match status" value="1"/>
</dbReference>
<evidence type="ECO:0000313" key="11">
    <source>
        <dbReference type="Proteomes" id="UP000006860"/>
    </source>
</evidence>
<keyword evidence="3" id="KW-0813">Transport</keyword>
<dbReference type="HOGENOM" id="CLU_035023_3_0_0"/>
<dbReference type="InterPro" id="IPR006037">
    <property type="entry name" value="RCK_C"/>
</dbReference>
<dbReference type="SUPFAM" id="SSF116726">
    <property type="entry name" value="TrkA C-terminal domain-like"/>
    <property type="match status" value="2"/>
</dbReference>
<feature type="transmembrane region" description="Helical" evidence="8">
    <location>
        <begin position="89"/>
        <end position="110"/>
    </location>
</feature>
<name>F0SMI9_RUBBR</name>
<dbReference type="RefSeq" id="WP_013626495.1">
    <property type="nucleotide sequence ID" value="NC_015174.1"/>
</dbReference>
<dbReference type="Pfam" id="PF06826">
    <property type="entry name" value="Asp-Al_Ex"/>
    <property type="match status" value="2"/>
</dbReference>